<dbReference type="Pfam" id="PF13975">
    <property type="entry name" value="gag-asp_proteas"/>
    <property type="match status" value="1"/>
</dbReference>
<feature type="compositionally biased region" description="Low complexity" evidence="2">
    <location>
        <begin position="128"/>
        <end position="139"/>
    </location>
</feature>
<dbReference type="KEGG" id="cvn:111105176"/>
<dbReference type="Gene3D" id="2.40.70.10">
    <property type="entry name" value="Acid Proteases"/>
    <property type="match status" value="1"/>
</dbReference>
<organism evidence="4 5">
    <name type="scientific">Crassostrea virginica</name>
    <name type="common">Eastern oyster</name>
    <dbReference type="NCBI Taxonomy" id="6565"/>
    <lineage>
        <taxon>Eukaryota</taxon>
        <taxon>Metazoa</taxon>
        <taxon>Spiralia</taxon>
        <taxon>Lophotrochozoa</taxon>
        <taxon>Mollusca</taxon>
        <taxon>Bivalvia</taxon>
        <taxon>Autobranchia</taxon>
        <taxon>Pteriomorphia</taxon>
        <taxon>Ostreida</taxon>
        <taxon>Ostreoidea</taxon>
        <taxon>Ostreidae</taxon>
        <taxon>Crassostrea</taxon>
    </lineage>
</organism>
<dbReference type="CDD" id="cd05481">
    <property type="entry name" value="retropepsin_like_LTR_1"/>
    <property type="match status" value="1"/>
</dbReference>
<feature type="region of interest" description="Disordered" evidence="2">
    <location>
        <begin position="126"/>
        <end position="158"/>
    </location>
</feature>
<sequence>MEQLKPPGHLSMEGNLAENWKEWIQGFELFLTATGIGEKPEKDEPIDNYLTDLRNKAQPCEFEHLSDGLIRDRIVCGIKDEVCRARLLRESDLTLKKAIDICRAQEMSTKQLKSLKGSEEQAVAAIRKSTSSKKFSSSKNTKRTENQRPESSSGKSCRNCGRKHMIGECPAYGKTCNSCHKKNHFEKYCFSKQNKSAMKIHTVGVPYDVNSDVETELFIGTLHVDSVDPDKSDWTETLTINEHSVVFKLDTGAQANIIPKHIFDKLELPDKQLTDSKVRLVAYGGTEITAEGTKILECSVRDRKYDLPFFIVDTKAQAILGRKACTEIGAIVRVLSVEKELTKETVLNAYEDVFKGLGELPGKHHISIDKTVTPVIHPPRKVPALIRDAVKTELDRMETLGVIAKQDEPTDWVHSLVTVRKPNKIRVCIDPKDLNRAIKREHYHLQTVEEVIEKLPQAKVFSKFDATHGFWHIKLDEPSSKLLTFNTPFGRYRYLRLPFGISSAPEVFSKRVQEMFSDLTGVECIVDDILVWGETTAEHDSRVQQMLQRCREMNFKLNKSKVEYRVPEVKYVGHLITNNGIKVDPEKVRAIVEMPSPIDVSGVKRVLGLVQYVAKFIPNLSDVTAPLRVLTQEDVAWHWDTPQQESFDRLKQCSVFTMYVSQSRSQEMRVLRDLVSSFYKMDIR</sequence>
<evidence type="ECO:0000256" key="1">
    <source>
        <dbReference type="ARBA" id="ARBA00022801"/>
    </source>
</evidence>
<dbReference type="InterPro" id="IPR000477">
    <property type="entry name" value="RT_dom"/>
</dbReference>
<dbReference type="InterPro" id="IPR001995">
    <property type="entry name" value="Peptidase_A2_cat"/>
</dbReference>
<name>A0A8B8AXM9_CRAVI</name>
<dbReference type="GeneID" id="111105176"/>
<dbReference type="PANTHER" id="PTHR37984:SF8">
    <property type="entry name" value="CCHC-TYPE DOMAIN-CONTAINING PROTEIN"/>
    <property type="match status" value="1"/>
</dbReference>
<dbReference type="GO" id="GO:0004190">
    <property type="term" value="F:aspartic-type endopeptidase activity"/>
    <property type="evidence" value="ECO:0007669"/>
    <property type="project" value="InterPro"/>
</dbReference>
<dbReference type="Gene3D" id="3.30.70.270">
    <property type="match status" value="2"/>
</dbReference>
<dbReference type="Proteomes" id="UP000694844">
    <property type="component" value="Chromosome 7"/>
</dbReference>
<dbReference type="CDD" id="cd01647">
    <property type="entry name" value="RT_LTR"/>
    <property type="match status" value="1"/>
</dbReference>
<dbReference type="SUPFAM" id="SSF50630">
    <property type="entry name" value="Acid proteases"/>
    <property type="match status" value="1"/>
</dbReference>
<dbReference type="InterPro" id="IPR050951">
    <property type="entry name" value="Retrovirus_Pol_polyprotein"/>
</dbReference>
<dbReference type="InterPro" id="IPR043502">
    <property type="entry name" value="DNA/RNA_pol_sf"/>
</dbReference>
<dbReference type="InterPro" id="IPR043128">
    <property type="entry name" value="Rev_trsase/Diguanyl_cyclase"/>
</dbReference>
<evidence type="ECO:0000313" key="4">
    <source>
        <dbReference type="Proteomes" id="UP000694844"/>
    </source>
</evidence>
<keyword evidence="4" id="KW-1185">Reference proteome</keyword>
<dbReference type="Pfam" id="PF00078">
    <property type="entry name" value="RVT_1"/>
    <property type="match status" value="1"/>
</dbReference>
<dbReference type="InterPro" id="IPR021109">
    <property type="entry name" value="Peptidase_aspartic_dom_sf"/>
</dbReference>
<dbReference type="Gene3D" id="4.10.60.10">
    <property type="entry name" value="Zinc finger, CCHC-type"/>
    <property type="match status" value="1"/>
</dbReference>
<dbReference type="AlphaFoldDB" id="A0A8B8AXM9"/>
<evidence type="ECO:0000259" key="3">
    <source>
        <dbReference type="PROSITE" id="PS50175"/>
    </source>
</evidence>
<dbReference type="RefSeq" id="XP_022295054.1">
    <property type="nucleotide sequence ID" value="XM_022439346.1"/>
</dbReference>
<dbReference type="SUPFAM" id="SSF56672">
    <property type="entry name" value="DNA/RNA polymerases"/>
    <property type="match status" value="1"/>
</dbReference>
<dbReference type="GO" id="GO:0006508">
    <property type="term" value="P:proteolysis"/>
    <property type="evidence" value="ECO:0007669"/>
    <property type="project" value="InterPro"/>
</dbReference>
<dbReference type="OrthoDB" id="6148559at2759"/>
<evidence type="ECO:0000256" key="2">
    <source>
        <dbReference type="SAM" id="MobiDB-lite"/>
    </source>
</evidence>
<gene>
    <name evidence="5" type="primary">LOC111105176</name>
</gene>
<dbReference type="FunFam" id="3.30.70.270:FF:000063">
    <property type="entry name" value="Zinc knuckle domaincontaining protein"/>
    <property type="match status" value="1"/>
</dbReference>
<accession>A0A8B8AXM9</accession>
<reference evidence="5" key="1">
    <citation type="submission" date="2025-08" db="UniProtKB">
        <authorList>
            <consortium name="RefSeq"/>
        </authorList>
    </citation>
    <scope>IDENTIFICATION</scope>
    <source>
        <tissue evidence="5">Whole sample</tissue>
    </source>
</reference>
<protein>
    <submittedName>
        <fullName evidence="5">Uncharacterized protein K02A2.6-like</fullName>
    </submittedName>
</protein>
<dbReference type="Gene3D" id="3.10.10.10">
    <property type="entry name" value="HIV Type 1 Reverse Transcriptase, subunit A, domain 1"/>
    <property type="match status" value="1"/>
</dbReference>
<evidence type="ECO:0000313" key="5">
    <source>
        <dbReference type="RefSeq" id="XP_022295054.1"/>
    </source>
</evidence>
<keyword evidence="1" id="KW-0378">Hydrolase</keyword>
<feature type="domain" description="Peptidase A2" evidence="3">
    <location>
        <begin position="245"/>
        <end position="324"/>
    </location>
</feature>
<dbReference type="PROSITE" id="PS50175">
    <property type="entry name" value="ASP_PROT_RETROV"/>
    <property type="match status" value="1"/>
</dbReference>
<proteinExistence type="predicted"/>
<dbReference type="PANTHER" id="PTHR37984">
    <property type="entry name" value="PROTEIN CBG26694"/>
    <property type="match status" value="1"/>
</dbReference>